<dbReference type="SMART" id="SM00448">
    <property type="entry name" value="REC"/>
    <property type="match status" value="1"/>
</dbReference>
<evidence type="ECO:0000256" key="1">
    <source>
        <dbReference type="ARBA" id="ARBA00022553"/>
    </source>
</evidence>
<dbReference type="SUPFAM" id="SSF52172">
    <property type="entry name" value="CheY-like"/>
    <property type="match status" value="1"/>
</dbReference>
<gene>
    <name evidence="4" type="ORF">UU65_C0006G0011</name>
</gene>
<feature type="domain" description="Response regulatory" evidence="3">
    <location>
        <begin position="4"/>
        <end position="121"/>
    </location>
</feature>
<reference evidence="4 5" key="1">
    <citation type="journal article" date="2015" name="Nature">
        <title>rRNA introns, odd ribosomes, and small enigmatic genomes across a large radiation of phyla.</title>
        <authorList>
            <person name="Brown C.T."/>
            <person name="Hug L.A."/>
            <person name="Thomas B.C."/>
            <person name="Sharon I."/>
            <person name="Castelle C.J."/>
            <person name="Singh A."/>
            <person name="Wilkins M.J."/>
            <person name="Williams K.H."/>
            <person name="Banfield J.F."/>
        </authorList>
    </citation>
    <scope>NUCLEOTIDE SEQUENCE [LARGE SCALE GENOMIC DNA]</scope>
</reference>
<sequence length="126" mass="13780">MAKKILLCEDSAFFAQAISTLLTSQGYEVTVAPDGMQGLDILKGQKDFSMILCDIMMPGIDGFGVVREVRNDPELTQIPFIFLTGVTDQDSMFKAQDAGATDYFIKSNVGMDKIIELVQKHIGPAL</sequence>
<evidence type="ECO:0000256" key="2">
    <source>
        <dbReference type="PROSITE-ProRule" id="PRU00169"/>
    </source>
</evidence>
<dbReference type="InterPro" id="IPR050595">
    <property type="entry name" value="Bact_response_regulator"/>
</dbReference>
<name>A0A0G0YGH0_UNCC2</name>
<dbReference type="Proteomes" id="UP000033869">
    <property type="component" value="Unassembled WGS sequence"/>
</dbReference>
<dbReference type="EMBL" id="LCBL01000006">
    <property type="protein sequence ID" value="KKS08641.1"/>
    <property type="molecule type" value="Genomic_DNA"/>
</dbReference>
<protein>
    <submittedName>
        <fullName evidence="4">Crp/Fnr family transcriptional regulator</fullName>
    </submittedName>
</protein>
<feature type="modified residue" description="4-aspartylphosphate" evidence="2">
    <location>
        <position position="54"/>
    </location>
</feature>
<keyword evidence="1 2" id="KW-0597">Phosphoprotein</keyword>
<evidence type="ECO:0000259" key="3">
    <source>
        <dbReference type="PROSITE" id="PS50110"/>
    </source>
</evidence>
<dbReference type="PANTHER" id="PTHR44591:SF3">
    <property type="entry name" value="RESPONSE REGULATORY DOMAIN-CONTAINING PROTEIN"/>
    <property type="match status" value="1"/>
</dbReference>
<dbReference type="InterPro" id="IPR001789">
    <property type="entry name" value="Sig_transdc_resp-reg_receiver"/>
</dbReference>
<dbReference type="AlphaFoldDB" id="A0A0G0YGH0"/>
<comment type="caution">
    <text evidence="4">The sequence shown here is derived from an EMBL/GenBank/DDBJ whole genome shotgun (WGS) entry which is preliminary data.</text>
</comment>
<dbReference type="PROSITE" id="PS50110">
    <property type="entry name" value="RESPONSE_REGULATORY"/>
    <property type="match status" value="1"/>
</dbReference>
<proteinExistence type="predicted"/>
<organism evidence="4 5">
    <name type="scientific">candidate division CPR2 bacterium GW2011_GWC1_41_48</name>
    <dbReference type="NCBI Taxonomy" id="1618344"/>
    <lineage>
        <taxon>Bacteria</taxon>
        <taxon>Bacteria division CPR2</taxon>
    </lineage>
</organism>
<evidence type="ECO:0000313" key="4">
    <source>
        <dbReference type="EMBL" id="KKS08641.1"/>
    </source>
</evidence>
<dbReference type="Gene3D" id="3.40.50.2300">
    <property type="match status" value="1"/>
</dbReference>
<dbReference type="InterPro" id="IPR011006">
    <property type="entry name" value="CheY-like_superfamily"/>
</dbReference>
<accession>A0A0G0YGH0</accession>
<evidence type="ECO:0000313" key="5">
    <source>
        <dbReference type="Proteomes" id="UP000033869"/>
    </source>
</evidence>
<dbReference type="CDD" id="cd17574">
    <property type="entry name" value="REC_OmpR"/>
    <property type="match status" value="1"/>
</dbReference>
<dbReference type="PANTHER" id="PTHR44591">
    <property type="entry name" value="STRESS RESPONSE REGULATOR PROTEIN 1"/>
    <property type="match status" value="1"/>
</dbReference>
<dbReference type="Pfam" id="PF00072">
    <property type="entry name" value="Response_reg"/>
    <property type="match status" value="1"/>
</dbReference>
<dbReference type="GO" id="GO:0000160">
    <property type="term" value="P:phosphorelay signal transduction system"/>
    <property type="evidence" value="ECO:0007669"/>
    <property type="project" value="InterPro"/>
</dbReference>